<evidence type="ECO:0000313" key="11">
    <source>
        <dbReference type="Proteomes" id="UP000663281"/>
    </source>
</evidence>
<dbReference type="SUPFAM" id="SSF81296">
    <property type="entry name" value="E set domains"/>
    <property type="match status" value="3"/>
</dbReference>
<feature type="domain" description="Pullulanase carbohydrate-binding module 41" evidence="7">
    <location>
        <begin position="92"/>
        <end position="186"/>
    </location>
</feature>
<evidence type="ECO:0000256" key="1">
    <source>
        <dbReference type="ARBA" id="ARBA00008061"/>
    </source>
</evidence>
<evidence type="ECO:0000313" key="10">
    <source>
        <dbReference type="EMBL" id="QSX30361.1"/>
    </source>
</evidence>
<feature type="domain" description="Pullulanase N2" evidence="9">
    <location>
        <begin position="229"/>
        <end position="340"/>
    </location>
</feature>
<accession>A0A975AL35</accession>
<dbReference type="Gene3D" id="2.60.40.1130">
    <property type="entry name" value="Rab geranylgeranyltransferase alpha-subunit, insert domain"/>
    <property type="match status" value="1"/>
</dbReference>
<dbReference type="Gene3D" id="3.20.20.80">
    <property type="entry name" value="Glycosidases"/>
    <property type="match status" value="1"/>
</dbReference>
<dbReference type="CDD" id="cd02861">
    <property type="entry name" value="E_set_pullulanase_like"/>
    <property type="match status" value="3"/>
</dbReference>
<dbReference type="Pfam" id="PF02922">
    <property type="entry name" value="CBM_48"/>
    <property type="match status" value="1"/>
</dbReference>
<feature type="domain" description="Alpha-1,6-glucosidases pullulanase-type C-terminal" evidence="8">
    <location>
        <begin position="930"/>
        <end position="1094"/>
    </location>
</feature>
<dbReference type="InterPro" id="IPR040671">
    <property type="entry name" value="Pullulanase_N2"/>
</dbReference>
<comment type="similarity">
    <text evidence="1">Belongs to the glycosyl hydrolase 13 family.</text>
</comment>
<dbReference type="SUPFAM" id="SSF51445">
    <property type="entry name" value="(Trans)glycosidases"/>
    <property type="match status" value="1"/>
</dbReference>
<gene>
    <name evidence="10" type="ORF">JYB88_01460</name>
</gene>
<evidence type="ECO:0000256" key="4">
    <source>
        <dbReference type="ARBA" id="ARBA00023295"/>
    </source>
</evidence>
<evidence type="ECO:0000256" key="5">
    <source>
        <dbReference type="SAM" id="SignalP"/>
    </source>
</evidence>
<keyword evidence="2 5" id="KW-0732">Signal</keyword>
<dbReference type="SUPFAM" id="SSF49452">
    <property type="entry name" value="Starch-binding domain-like"/>
    <property type="match status" value="1"/>
</dbReference>
<feature type="signal peptide" evidence="5">
    <location>
        <begin position="1"/>
        <end position="17"/>
    </location>
</feature>
<evidence type="ECO:0000259" key="9">
    <source>
        <dbReference type="Pfam" id="PF17967"/>
    </source>
</evidence>
<evidence type="ECO:0000256" key="3">
    <source>
        <dbReference type="ARBA" id="ARBA00022801"/>
    </source>
</evidence>
<dbReference type="CDD" id="cd02860">
    <property type="entry name" value="E_set_Pullulanase"/>
    <property type="match status" value="1"/>
</dbReference>
<dbReference type="KEGG" id="scyp:JYB88_01460"/>
<dbReference type="InterPro" id="IPR017853">
    <property type="entry name" value="GH"/>
</dbReference>
<reference evidence="10 11" key="1">
    <citation type="submission" date="2021-03" db="EMBL/GenBank/DDBJ databases">
        <title>Novel species identification of genus Shewanella.</title>
        <authorList>
            <person name="Liu G."/>
            <person name="Zhang Q."/>
        </authorList>
    </citation>
    <scope>NUCLEOTIDE SEQUENCE [LARGE SCALE GENOMIC DNA]</scope>
    <source>
        <strain evidence="10 11">FJAT-53726</strain>
    </source>
</reference>
<dbReference type="GO" id="GO:0004553">
    <property type="term" value="F:hydrolase activity, hydrolyzing O-glycosyl compounds"/>
    <property type="evidence" value="ECO:0007669"/>
    <property type="project" value="InterPro"/>
</dbReference>
<dbReference type="EMBL" id="CP071504">
    <property type="protein sequence ID" value="QSX30361.1"/>
    <property type="molecule type" value="Genomic_DNA"/>
</dbReference>
<keyword evidence="3" id="KW-0378">Hydrolase</keyword>
<name>A0A975AL35_9GAMM</name>
<dbReference type="Proteomes" id="UP000663281">
    <property type="component" value="Chromosome"/>
</dbReference>
<feature type="domain" description="Glycoside hydrolase family 13 N-terminal" evidence="6">
    <location>
        <begin position="354"/>
        <end position="437"/>
    </location>
</feature>
<evidence type="ECO:0000259" key="7">
    <source>
        <dbReference type="Pfam" id="PF03714"/>
    </source>
</evidence>
<dbReference type="InterPro" id="IPR013783">
    <property type="entry name" value="Ig-like_fold"/>
</dbReference>
<evidence type="ECO:0000256" key="2">
    <source>
        <dbReference type="ARBA" id="ARBA00022729"/>
    </source>
</evidence>
<dbReference type="Pfam" id="PF11852">
    <property type="entry name" value="Pullul_strch_C"/>
    <property type="match status" value="1"/>
</dbReference>
<dbReference type="Gene3D" id="2.60.40.1180">
    <property type="entry name" value="Golgi alpha-mannosidase II"/>
    <property type="match status" value="1"/>
</dbReference>
<dbReference type="InterPro" id="IPR005323">
    <property type="entry name" value="CBM41_pullulanase"/>
</dbReference>
<dbReference type="PANTHER" id="PTHR43002">
    <property type="entry name" value="GLYCOGEN DEBRANCHING ENZYME"/>
    <property type="match status" value="1"/>
</dbReference>
<sequence>MLSISNLARLSALVLSASLLWGCGSDSSEPGQVLLTCDVPMVPDASGTQCVAPPPKVCKAPTFPDAKNENCIVGYNPELPDPVVFAGKNQAVLYYNRIKDKDNSSANPNYPGYKLHTWNNDTCDAYAAPFDTSDWANGHEFDGIDPNYGAYWILNLKEGHSDCANFIVHIGTEGSGKALGDGDLKMNLKPFEDPSAAEARFDRVNFTIHGESSVYDFPILDVGFSISGASAHWLDKDTLVWNESPEGISQFVLLHSPNADIGVDESGNLSGTRLLLTQTELNEVQKAQVPQLANWPAYRLSLSDTEARALVKEQLVLAGLDADGKPLAATYVQNARALDDLYTSGEADANEASLGISYEGDAVTARLWAPTAQAVTLKVYDEAKNLSRSETMNEDPATGIWSFTGTGLDRRYYRYELSLYHPVSKKLETVESTDPYSVNVSANGRFSQFVNLNDADTKPDGWDGHVVPEGADPEDIVVYEGHVRDFSIRDDSTGAANRGKYLAFTEEGSAPVEHLRSLAQKGLTHFHVLPVTDMATVNELADERVELTDTLGKLCGKINDSADACKTKDKGATIQSLLEDSLPGSADAQALVNAMRGLDGFNWGYDPLHFLAPEGSYASSPDGVARVKELRAMNMALHGIGLRTVLDVVYNHTSSSGLYDNSVLDKVVPGYYHRYDPVTGAMQRSTCCENTATEHAMMAKLMNDTLVSLAQDFGFDGFRFDIMGHIPKAAMLAARDAVRAVDPDTYFYGEGWNFGEVADNRLFEQATQANLAGTEVGSFNDRIREAIRGGSLFQSELKDEVLRDQDTLRLSMAGNLKDYVLKDFNGNSAKGSSFSWNSQPTAYAADPADSINYVSKHDNETLWDKLQYSHPVGMSLEDRVRTQNIAATLPLLSQGIPFLQLGGDMLRSKSMDRNSYDSGDWFNYVDFTQSGNNWNVGLPLAQDNQGNWNTIAGISANPNTAASASEIGFAAEVFGEFLQIRHQSKLFRLTTAEDIIARVGFHNVGKRQTQGVIVMSLDDGAGLTDLDPAVDAIVVMVNGTASSQSHTVPTASGFSLHPLLASSIDARVRGASFSAGDNEGTFTVPAYTTAVFVKAQGAAQGEGLSANATVGAPDVVPYGSTPVYVRGSLNGWGTGNPLQYVGNGEYRVAITLAPGNYDFKLASEDWSTVDFGGVSADVADVEEGVVEQLAAKGANLKFSATLAATYVFSLDASDKDNPQLTVYNEEPFPGTQVYLRGDMNGWGTDNAMTYLGGGVYRVDVQLTAGSKGFKLASSDWSTVDFGSGEADGSVTLGVEKLLAAKGGNLSMNFDEDTSYSFIFDLSNRSEPLLTVFKTDIFAGTQVFLRGGMNGWGTDNPLSYQGAGVYSTDVSLGAGTVEFKVASSDWSTVDFGALSGDVADVALDEAEPLAAKGANLKLNVAEAGTYRFTVAGPDPSAPSLTVTRVN</sequence>
<keyword evidence="4" id="KW-0326">Glycosidase</keyword>
<dbReference type="CDD" id="cd11341">
    <property type="entry name" value="AmyAc_Pullulanase_LD-like"/>
    <property type="match status" value="1"/>
</dbReference>
<dbReference type="Gene3D" id="2.60.40.10">
    <property type="entry name" value="Immunoglobulins"/>
    <property type="match status" value="4"/>
</dbReference>
<dbReference type="SUPFAM" id="SSF51011">
    <property type="entry name" value="Glycosyl hydrolase domain"/>
    <property type="match status" value="1"/>
</dbReference>
<dbReference type="CDD" id="cd10315">
    <property type="entry name" value="CBM41_pullulanase"/>
    <property type="match status" value="1"/>
</dbReference>
<dbReference type="Gene3D" id="2.60.40.1110">
    <property type="match status" value="1"/>
</dbReference>
<evidence type="ECO:0000259" key="8">
    <source>
        <dbReference type="Pfam" id="PF11852"/>
    </source>
</evidence>
<dbReference type="InterPro" id="IPR024561">
    <property type="entry name" value="Pullul_strch_C"/>
</dbReference>
<feature type="chain" id="PRO_5037262643" evidence="5">
    <location>
        <begin position="18"/>
        <end position="1445"/>
    </location>
</feature>
<proteinExistence type="inferred from homology"/>
<dbReference type="Pfam" id="PF03714">
    <property type="entry name" value="PUD"/>
    <property type="match status" value="1"/>
</dbReference>
<protein>
    <submittedName>
        <fullName evidence="10">DUF3372 domain-containing protein</fullName>
    </submittedName>
</protein>
<evidence type="ECO:0000259" key="6">
    <source>
        <dbReference type="Pfam" id="PF02922"/>
    </source>
</evidence>
<dbReference type="GO" id="GO:0030246">
    <property type="term" value="F:carbohydrate binding"/>
    <property type="evidence" value="ECO:0007669"/>
    <property type="project" value="InterPro"/>
</dbReference>
<keyword evidence="11" id="KW-1185">Reference proteome</keyword>
<dbReference type="InterPro" id="IPR014756">
    <property type="entry name" value="Ig_E-set"/>
</dbReference>
<dbReference type="Pfam" id="PF17967">
    <property type="entry name" value="Pullulanase_N2"/>
    <property type="match status" value="1"/>
</dbReference>
<dbReference type="InterPro" id="IPR004193">
    <property type="entry name" value="Glyco_hydro_13_N"/>
</dbReference>
<dbReference type="InterPro" id="IPR013780">
    <property type="entry name" value="Glyco_hydro_b"/>
</dbReference>
<dbReference type="RefSeq" id="WP_207325232.1">
    <property type="nucleotide sequence ID" value="NZ_CP071504.1"/>
</dbReference>
<organism evidence="10 11">
    <name type="scientific">Shewanella cyperi</name>
    <dbReference type="NCBI Taxonomy" id="2814292"/>
    <lineage>
        <taxon>Bacteria</taxon>
        <taxon>Pseudomonadati</taxon>
        <taxon>Pseudomonadota</taxon>
        <taxon>Gammaproteobacteria</taxon>
        <taxon>Alteromonadales</taxon>
        <taxon>Shewanellaceae</taxon>
        <taxon>Shewanella</taxon>
    </lineage>
</organism>
<dbReference type="InterPro" id="IPR013784">
    <property type="entry name" value="Carb-bd-like_fold"/>
</dbReference>
<dbReference type="GO" id="GO:0005975">
    <property type="term" value="P:carbohydrate metabolic process"/>
    <property type="evidence" value="ECO:0007669"/>
    <property type="project" value="InterPro"/>
</dbReference>